<dbReference type="PROSITE" id="PS51864">
    <property type="entry name" value="ASTACIN"/>
    <property type="match status" value="1"/>
</dbReference>
<comment type="cofactor">
    <cofactor evidence="1">
        <name>Zn(2+)</name>
        <dbReference type="ChEBI" id="CHEBI:29105"/>
    </cofactor>
    <text evidence="1">Binds 1 zinc ion per subunit.</text>
</comment>
<name>A0A833N4W6_9BACT</name>
<comment type="caution">
    <text evidence="3">The sequence shown here is derived from an EMBL/GenBank/DDBJ whole genome shotgun (WGS) entry which is preliminary data.</text>
</comment>
<accession>A0A833N4W6</accession>
<dbReference type="SMART" id="SM00235">
    <property type="entry name" value="ZnMc"/>
    <property type="match status" value="1"/>
</dbReference>
<keyword evidence="1" id="KW-0645">Protease</keyword>
<sequence length="382" mass="44343">MKSLQFNKHFIFSLSLLITGLFFQNISEASVRKKRSAPISSEYFWNDGIDGHSGKVYYKFQYNDFSNKDQKKIEKQMRLFESIADIEFIKVNENYNGYSINIVNGKHCSSIVGKFYNWQKLSLNSSYCLSEGTIQHELLHALGFKHEHSRYDRDDHINVNFNNIDSTKCEKYNFDKGGEETTRFGDYDLSSIMHYESTACGKFKYNEKNGRRYQDTVIKIKDSNEIIQRGKEISPTDIEGLTKAYGAAKNKSITKALTASVTKPLTKTTIEATAKKTIKKRNLNSYSLLLYALDNPTQYKITYLGYNLRPIHSEIVDVDPKFINSGIYHPITINDFEWIVISAHEDANNISSEAKYFHVRKAMLAKVYFMTWENKFDKFRIR</sequence>
<dbReference type="GO" id="GO:0004222">
    <property type="term" value="F:metalloendopeptidase activity"/>
    <property type="evidence" value="ECO:0007669"/>
    <property type="project" value="UniProtKB-UniRule"/>
</dbReference>
<dbReference type="GO" id="GO:0008270">
    <property type="term" value="F:zinc ion binding"/>
    <property type="evidence" value="ECO:0007669"/>
    <property type="project" value="UniProtKB-UniRule"/>
</dbReference>
<organism evidence="3 4">
    <name type="scientific">Fluviispira multicolorata</name>
    <dbReference type="NCBI Taxonomy" id="2654512"/>
    <lineage>
        <taxon>Bacteria</taxon>
        <taxon>Pseudomonadati</taxon>
        <taxon>Bdellovibrionota</taxon>
        <taxon>Oligoflexia</taxon>
        <taxon>Silvanigrellales</taxon>
        <taxon>Silvanigrellaceae</taxon>
        <taxon>Fluviispira</taxon>
    </lineage>
</organism>
<protein>
    <recommendedName>
        <fullName evidence="2">Peptidase M12A domain-containing protein</fullName>
    </recommendedName>
</protein>
<evidence type="ECO:0000313" key="4">
    <source>
        <dbReference type="Proteomes" id="UP000442694"/>
    </source>
</evidence>
<dbReference type="InterPro" id="IPR001506">
    <property type="entry name" value="Peptidase_M12A"/>
</dbReference>
<dbReference type="PANTHER" id="PTHR10127">
    <property type="entry name" value="DISCOIDIN, CUB, EGF, LAMININ , AND ZINC METALLOPROTEASE DOMAIN CONTAINING"/>
    <property type="match status" value="1"/>
</dbReference>
<dbReference type="AlphaFoldDB" id="A0A833N4W6"/>
<dbReference type="Proteomes" id="UP000442694">
    <property type="component" value="Unassembled WGS sequence"/>
</dbReference>
<dbReference type="Pfam" id="PF01400">
    <property type="entry name" value="Astacin"/>
    <property type="match status" value="1"/>
</dbReference>
<evidence type="ECO:0000259" key="2">
    <source>
        <dbReference type="PROSITE" id="PS51864"/>
    </source>
</evidence>
<dbReference type="EMBL" id="WFLN01000008">
    <property type="protein sequence ID" value="KAB8029123.1"/>
    <property type="molecule type" value="Genomic_DNA"/>
</dbReference>
<evidence type="ECO:0000256" key="1">
    <source>
        <dbReference type="PROSITE-ProRule" id="PRU01211"/>
    </source>
</evidence>
<keyword evidence="4" id="KW-1185">Reference proteome</keyword>
<dbReference type="PRINTS" id="PR00480">
    <property type="entry name" value="ASTACIN"/>
</dbReference>
<feature type="binding site" evidence="1">
    <location>
        <position position="146"/>
    </location>
    <ligand>
        <name>Zn(2+)</name>
        <dbReference type="ChEBI" id="CHEBI:29105"/>
        <note>catalytic</note>
    </ligand>
</feature>
<dbReference type="InterPro" id="IPR024079">
    <property type="entry name" value="MetalloPept_cat_dom_sf"/>
</dbReference>
<dbReference type="RefSeq" id="WP_152213464.1">
    <property type="nucleotide sequence ID" value="NZ_WFLN01000008.1"/>
</dbReference>
<keyword evidence="1" id="KW-0479">Metal-binding</keyword>
<dbReference type="InterPro" id="IPR006026">
    <property type="entry name" value="Peptidase_Metallo"/>
</dbReference>
<feature type="binding site" evidence="1">
    <location>
        <position position="140"/>
    </location>
    <ligand>
        <name>Zn(2+)</name>
        <dbReference type="ChEBI" id="CHEBI:29105"/>
        <note>catalytic</note>
    </ligand>
</feature>
<feature type="active site" evidence="1">
    <location>
        <position position="137"/>
    </location>
</feature>
<proteinExistence type="predicted"/>
<evidence type="ECO:0000313" key="3">
    <source>
        <dbReference type="EMBL" id="KAB8029123.1"/>
    </source>
</evidence>
<keyword evidence="1" id="KW-0862">Zinc</keyword>
<reference evidence="3 4" key="1">
    <citation type="submission" date="2019-10" db="EMBL/GenBank/DDBJ databases">
        <title>New genus of Silvanigrellaceae.</title>
        <authorList>
            <person name="Pitt A."/>
            <person name="Hahn M.W."/>
        </authorList>
    </citation>
    <scope>NUCLEOTIDE SEQUENCE [LARGE SCALE GENOMIC DNA]</scope>
    <source>
        <strain evidence="3 4">33A1-SZDP</strain>
    </source>
</reference>
<dbReference type="SUPFAM" id="SSF55486">
    <property type="entry name" value="Metalloproteases ('zincins'), catalytic domain"/>
    <property type="match status" value="1"/>
</dbReference>
<dbReference type="Gene3D" id="3.40.390.10">
    <property type="entry name" value="Collagenase (Catalytic Domain)"/>
    <property type="match status" value="1"/>
</dbReference>
<dbReference type="PANTHER" id="PTHR10127:SF850">
    <property type="entry name" value="METALLOENDOPEPTIDASE"/>
    <property type="match status" value="1"/>
</dbReference>
<feature type="binding site" evidence="1">
    <location>
        <position position="136"/>
    </location>
    <ligand>
        <name>Zn(2+)</name>
        <dbReference type="ChEBI" id="CHEBI:29105"/>
        <note>catalytic</note>
    </ligand>
</feature>
<comment type="caution">
    <text evidence="1">Lacks conserved residue(s) required for the propagation of feature annotation.</text>
</comment>
<gene>
    <name evidence="3" type="ORF">GCL57_11330</name>
</gene>
<keyword evidence="1" id="KW-0482">Metalloprotease</keyword>
<keyword evidence="1" id="KW-0378">Hydrolase</keyword>
<dbReference type="GO" id="GO:0006508">
    <property type="term" value="P:proteolysis"/>
    <property type="evidence" value="ECO:0007669"/>
    <property type="project" value="UniProtKB-KW"/>
</dbReference>
<feature type="domain" description="Peptidase M12A" evidence="2">
    <location>
        <begin position="37"/>
        <end position="249"/>
    </location>
</feature>